<keyword evidence="3" id="KW-1185">Reference proteome</keyword>
<sequence>MVKADFWANQQEATQLKNQLILTGNHATVRRDPVMRGLVIRAGQRLKLTGNGATVAHQVVIDLGYYLFCHHYQMPRAAFDLLVVAQGIDAAHQDDVQMIE</sequence>
<dbReference type="SUPFAM" id="SSF109797">
    <property type="entry name" value="Bacteriocin immunity protein-like"/>
    <property type="match status" value="1"/>
</dbReference>
<evidence type="ECO:0000313" key="3">
    <source>
        <dbReference type="Proteomes" id="UP001589855"/>
    </source>
</evidence>
<dbReference type="EMBL" id="JBHLUK010000010">
    <property type="protein sequence ID" value="MFC0423005.1"/>
    <property type="molecule type" value="Genomic_DNA"/>
</dbReference>
<evidence type="ECO:0000256" key="1">
    <source>
        <dbReference type="ARBA" id="ARBA00023025"/>
    </source>
</evidence>
<dbReference type="Proteomes" id="UP001589855">
    <property type="component" value="Unassembled WGS sequence"/>
</dbReference>
<comment type="caution">
    <text evidence="2">The sequence shown here is derived from an EMBL/GenBank/DDBJ whole genome shotgun (WGS) entry which is preliminary data.</text>
</comment>
<evidence type="ECO:0000313" key="2">
    <source>
        <dbReference type="EMBL" id="MFC0423005.1"/>
    </source>
</evidence>
<keyword evidence="1" id="KW-0079">Bacteriocin immunity</keyword>
<reference evidence="2 3" key="1">
    <citation type="submission" date="2024-09" db="EMBL/GenBank/DDBJ databases">
        <authorList>
            <person name="Sun Q."/>
            <person name="Mori K."/>
        </authorList>
    </citation>
    <scope>NUCLEOTIDE SEQUENCE [LARGE SCALE GENOMIC DNA]</scope>
    <source>
        <strain evidence="2 3">TBRC 4575</strain>
    </source>
</reference>
<accession>A0ABV6K0M3</accession>
<protein>
    <submittedName>
        <fullName evidence="2">Uncharacterized protein</fullName>
    </submittedName>
</protein>
<name>A0ABV6K0M3_9LACO</name>
<dbReference type="RefSeq" id="WP_137644755.1">
    <property type="nucleotide sequence ID" value="NZ_BAABRM010000029.1"/>
</dbReference>
<dbReference type="InterPro" id="IPR023130">
    <property type="entry name" value="Ta0600-like_sf"/>
</dbReference>
<dbReference type="Gene3D" id="1.20.1440.50">
    <property type="entry name" value="Ta0600-like"/>
    <property type="match status" value="1"/>
</dbReference>
<proteinExistence type="predicted"/>
<organism evidence="2 3">
    <name type="scientific">Lactiplantibacillus plajomi</name>
    <dbReference type="NCBI Taxonomy" id="1457217"/>
    <lineage>
        <taxon>Bacteria</taxon>
        <taxon>Bacillati</taxon>
        <taxon>Bacillota</taxon>
        <taxon>Bacilli</taxon>
        <taxon>Lactobacillales</taxon>
        <taxon>Lactobacillaceae</taxon>
        <taxon>Lactiplantibacillus</taxon>
    </lineage>
</organism>
<gene>
    <name evidence="2" type="ORF">ACFFGS_02320</name>
</gene>